<dbReference type="EMBL" id="FORR01000011">
    <property type="protein sequence ID" value="SFJ51225.1"/>
    <property type="molecule type" value="Genomic_DNA"/>
</dbReference>
<evidence type="ECO:0000313" key="1">
    <source>
        <dbReference type="EMBL" id="SFJ51225.1"/>
    </source>
</evidence>
<accession>A0A1I3RXS9</accession>
<sequence>MADENKEYYQAKNVWNMNQVSDLMIAQDEAQIFIGEKKSNIIIRQDLKEYINQLEQVLNQLGPGLSQQQQQEKERMVQAIPAVKRELDKTQPDRGTMNQFSDDLRQSSLVKVSSVAGIASAIIALIDLVTK</sequence>
<keyword evidence="2" id="KW-1185">Reference proteome</keyword>
<evidence type="ECO:0000313" key="2">
    <source>
        <dbReference type="Proteomes" id="UP000199545"/>
    </source>
</evidence>
<dbReference type="STRING" id="46223.SAMN05421852_11177"/>
<gene>
    <name evidence="1" type="ORF">SAMN05421852_11177</name>
</gene>
<dbReference type="Proteomes" id="UP000199545">
    <property type="component" value="Unassembled WGS sequence"/>
</dbReference>
<protein>
    <submittedName>
        <fullName evidence="1">Uncharacterized protein</fullName>
    </submittedName>
</protein>
<dbReference type="RefSeq" id="WP_093230538.1">
    <property type="nucleotide sequence ID" value="NZ_FORR01000011.1"/>
</dbReference>
<reference evidence="1 2" key="1">
    <citation type="submission" date="2016-10" db="EMBL/GenBank/DDBJ databases">
        <authorList>
            <person name="de Groot N.N."/>
        </authorList>
    </citation>
    <scope>NUCLEOTIDE SEQUENCE [LARGE SCALE GENOMIC DNA]</scope>
    <source>
        <strain evidence="1 2">DSM 44778</strain>
    </source>
</reference>
<organism evidence="1 2">
    <name type="scientific">Thermoflavimicrobium dichotomicum</name>
    <dbReference type="NCBI Taxonomy" id="46223"/>
    <lineage>
        <taxon>Bacteria</taxon>
        <taxon>Bacillati</taxon>
        <taxon>Bacillota</taxon>
        <taxon>Bacilli</taxon>
        <taxon>Bacillales</taxon>
        <taxon>Thermoactinomycetaceae</taxon>
        <taxon>Thermoflavimicrobium</taxon>
    </lineage>
</organism>
<dbReference type="AlphaFoldDB" id="A0A1I3RXS9"/>
<name>A0A1I3RXS9_9BACL</name>
<proteinExistence type="predicted"/>